<keyword evidence="3" id="KW-0131">Cell cycle</keyword>
<evidence type="ECO:0000256" key="3">
    <source>
        <dbReference type="HAMAP-Rule" id="MF_00262"/>
    </source>
</evidence>
<name>A0A9D1HKF0_9FIRM</name>
<dbReference type="SUPFAM" id="SSF55229">
    <property type="entry name" value="Cell division protein MinE topological specificity domain"/>
    <property type="match status" value="1"/>
</dbReference>
<dbReference type="NCBIfam" id="TIGR01215">
    <property type="entry name" value="minE"/>
    <property type="match status" value="1"/>
</dbReference>
<dbReference type="Gene3D" id="3.30.1070.10">
    <property type="entry name" value="Cell division topological specificity factor MinE"/>
    <property type="match status" value="1"/>
</dbReference>
<dbReference type="InterPro" id="IPR005527">
    <property type="entry name" value="MinE"/>
</dbReference>
<proteinExistence type="inferred from homology"/>
<dbReference type="EMBL" id="DVMH01000033">
    <property type="protein sequence ID" value="HIU10896.1"/>
    <property type="molecule type" value="Genomic_DNA"/>
</dbReference>
<comment type="caution">
    <text evidence="4">The sequence shown here is derived from an EMBL/GenBank/DDBJ whole genome shotgun (WGS) entry which is preliminary data.</text>
</comment>
<evidence type="ECO:0000256" key="2">
    <source>
        <dbReference type="ARBA" id="ARBA00025265"/>
    </source>
</evidence>
<reference evidence="4" key="1">
    <citation type="submission" date="2020-10" db="EMBL/GenBank/DDBJ databases">
        <authorList>
            <person name="Gilroy R."/>
        </authorList>
    </citation>
    <scope>NUCLEOTIDE SEQUENCE</scope>
    <source>
        <strain evidence="4">2830</strain>
    </source>
</reference>
<evidence type="ECO:0000313" key="5">
    <source>
        <dbReference type="Proteomes" id="UP000824124"/>
    </source>
</evidence>
<comment type="similarity">
    <text evidence="1 3">Belongs to the MinE family.</text>
</comment>
<sequence>MSFSELLTKFFPKEEARIKPHSSKEIAKERLRLVLVQDRGNSIPDDTLIRLRSELIDVISRYMVIDETQLDMGFNKSEGEIALVASIPVVRIKQ</sequence>
<organism evidence="4 5">
    <name type="scientific">Candidatus Avidehalobacter gallistercoris</name>
    <dbReference type="NCBI Taxonomy" id="2840694"/>
    <lineage>
        <taxon>Bacteria</taxon>
        <taxon>Bacillati</taxon>
        <taxon>Bacillota</taxon>
        <taxon>Clostridia</taxon>
        <taxon>Eubacteriales</taxon>
        <taxon>Peptococcaceae</taxon>
        <taxon>Peptococcaceae incertae sedis</taxon>
        <taxon>Candidatus Avidehalobacter</taxon>
    </lineage>
</organism>
<comment type="function">
    <text evidence="2 3">Prevents the cell division inhibition by proteins MinC and MinD at internal division sites while permitting inhibition at polar sites. This ensures cell division at the proper site by restricting the formation of a division septum at the midpoint of the long axis of the cell.</text>
</comment>
<dbReference type="HAMAP" id="MF_00262">
    <property type="entry name" value="MinE"/>
    <property type="match status" value="1"/>
</dbReference>
<dbReference type="GO" id="GO:0051301">
    <property type="term" value="P:cell division"/>
    <property type="evidence" value="ECO:0007669"/>
    <property type="project" value="UniProtKB-KW"/>
</dbReference>
<protein>
    <recommendedName>
        <fullName evidence="3">Cell division topological specificity factor</fullName>
    </recommendedName>
</protein>
<accession>A0A9D1HKF0</accession>
<gene>
    <name evidence="3 4" type="primary">minE</name>
    <name evidence="4" type="ORF">IAB00_06635</name>
</gene>
<evidence type="ECO:0000313" key="4">
    <source>
        <dbReference type="EMBL" id="HIU10896.1"/>
    </source>
</evidence>
<evidence type="ECO:0000256" key="1">
    <source>
        <dbReference type="ARBA" id="ARBA00008168"/>
    </source>
</evidence>
<dbReference type="AlphaFoldDB" id="A0A9D1HKF0"/>
<keyword evidence="3 4" id="KW-0132">Cell division</keyword>
<dbReference type="Pfam" id="PF03776">
    <property type="entry name" value="MinE"/>
    <property type="match status" value="1"/>
</dbReference>
<dbReference type="InterPro" id="IPR036707">
    <property type="entry name" value="MinE_sf"/>
</dbReference>
<dbReference type="GO" id="GO:0032955">
    <property type="term" value="P:regulation of division septum assembly"/>
    <property type="evidence" value="ECO:0007669"/>
    <property type="project" value="InterPro"/>
</dbReference>
<dbReference type="Proteomes" id="UP000824124">
    <property type="component" value="Unassembled WGS sequence"/>
</dbReference>
<reference evidence="4" key="2">
    <citation type="journal article" date="2021" name="PeerJ">
        <title>Extensive microbial diversity within the chicken gut microbiome revealed by metagenomics and culture.</title>
        <authorList>
            <person name="Gilroy R."/>
            <person name="Ravi A."/>
            <person name="Getino M."/>
            <person name="Pursley I."/>
            <person name="Horton D.L."/>
            <person name="Alikhan N.F."/>
            <person name="Baker D."/>
            <person name="Gharbi K."/>
            <person name="Hall N."/>
            <person name="Watson M."/>
            <person name="Adriaenssens E.M."/>
            <person name="Foster-Nyarko E."/>
            <person name="Jarju S."/>
            <person name="Secka A."/>
            <person name="Antonio M."/>
            <person name="Oren A."/>
            <person name="Chaudhuri R.R."/>
            <person name="La Ragione R."/>
            <person name="Hildebrand F."/>
            <person name="Pallen M.J."/>
        </authorList>
    </citation>
    <scope>NUCLEOTIDE SEQUENCE</scope>
    <source>
        <strain evidence="4">2830</strain>
    </source>
</reference>